<feature type="transmembrane region" description="Helical" evidence="1">
    <location>
        <begin position="50"/>
        <end position="67"/>
    </location>
</feature>
<dbReference type="AlphaFoldDB" id="A0A2D2DSV5"/>
<feature type="transmembrane region" description="Helical" evidence="1">
    <location>
        <begin position="79"/>
        <end position="103"/>
    </location>
</feature>
<dbReference type="Pfam" id="PF20064">
    <property type="entry name" value="DUF6463"/>
    <property type="match status" value="1"/>
</dbReference>
<gene>
    <name evidence="2" type="ORF">CR152_28825</name>
</gene>
<dbReference type="RefSeq" id="WP_099880764.1">
    <property type="nucleotide sequence ID" value="NZ_CP024608.1"/>
</dbReference>
<dbReference type="KEGG" id="mass:CR152_28825"/>
<name>A0A2D2DSV5_9BURK</name>
<keyword evidence="1" id="KW-0812">Transmembrane</keyword>
<proteinExistence type="predicted"/>
<keyword evidence="1" id="KW-1133">Transmembrane helix</keyword>
<evidence type="ECO:0000313" key="2">
    <source>
        <dbReference type="EMBL" id="ATQ78065.1"/>
    </source>
</evidence>
<dbReference type="InterPro" id="IPR045590">
    <property type="entry name" value="DUF6463"/>
</dbReference>
<dbReference type="OrthoDB" id="9156198at2"/>
<evidence type="ECO:0000256" key="1">
    <source>
        <dbReference type="SAM" id="Phobius"/>
    </source>
</evidence>
<keyword evidence="1" id="KW-0472">Membrane</keyword>
<feature type="transmembrane region" description="Helical" evidence="1">
    <location>
        <begin position="6"/>
        <end position="29"/>
    </location>
</feature>
<dbReference type="Proteomes" id="UP000229897">
    <property type="component" value="Chromosome"/>
</dbReference>
<protein>
    <submittedName>
        <fullName evidence="2">Molecular chaperone GroEL</fullName>
    </submittedName>
</protein>
<reference evidence="2" key="1">
    <citation type="submission" date="2017-10" db="EMBL/GenBank/DDBJ databases">
        <title>Massilia psychrophilum sp. nov., a novel purple-pigmented bacterium isolated from Tianshan glacier, Xinjiang Municipality, China.</title>
        <authorList>
            <person name="Wang H."/>
        </authorList>
    </citation>
    <scope>NUCLEOTIDE SEQUENCE [LARGE SCALE GENOMIC DNA]</scope>
    <source>
        <strain evidence="2">B2</strain>
    </source>
</reference>
<dbReference type="EMBL" id="CP024608">
    <property type="protein sequence ID" value="ATQ78065.1"/>
    <property type="molecule type" value="Genomic_DNA"/>
</dbReference>
<keyword evidence="3" id="KW-1185">Reference proteome</keyword>
<evidence type="ECO:0000313" key="3">
    <source>
        <dbReference type="Proteomes" id="UP000229897"/>
    </source>
</evidence>
<organism evidence="2 3">
    <name type="scientific">Massilia violaceinigra</name>
    <dbReference type="NCBI Taxonomy" id="2045208"/>
    <lineage>
        <taxon>Bacteria</taxon>
        <taxon>Pseudomonadati</taxon>
        <taxon>Pseudomonadota</taxon>
        <taxon>Betaproteobacteria</taxon>
        <taxon>Burkholderiales</taxon>
        <taxon>Oxalobacteraceae</taxon>
        <taxon>Telluria group</taxon>
        <taxon>Massilia</taxon>
    </lineage>
</organism>
<sequence length="129" mass="13710">MKHWISRWLLGVAFLHTVFAFVVMGPVMLSMLDKGLFNSAKSMTEGATTWFFLFGILLALFAIPVHALEKAGVALPKSIGWGLIGMAVLGVVLMPDSGFWLVFPPAIAILMRKSGVQANAGAVHGVGAA</sequence>
<accession>A0A2D2DSV5</accession>